<reference evidence="1" key="1">
    <citation type="submission" date="2019-12" db="EMBL/GenBank/DDBJ databases">
        <title>Genome sequencing and annotation of Brassica cretica.</title>
        <authorList>
            <person name="Studholme D.J."/>
            <person name="Sarris P.F."/>
        </authorList>
    </citation>
    <scope>NUCLEOTIDE SEQUENCE</scope>
    <source>
        <strain evidence="1">PFS-001/15</strain>
        <strain evidence="2">PFS-102/07</strain>
        <tissue evidence="1">Leaf</tissue>
    </source>
</reference>
<evidence type="ECO:0000313" key="3">
    <source>
        <dbReference type="Proteomes" id="UP000712281"/>
    </source>
</evidence>
<protein>
    <submittedName>
        <fullName evidence="1">Uncharacterized protein</fullName>
    </submittedName>
</protein>
<comment type="caution">
    <text evidence="1">The sequence shown here is derived from an EMBL/GenBank/DDBJ whole genome shotgun (WGS) entry which is preliminary data.</text>
</comment>
<gene>
    <name evidence="1" type="ORF">F2Q68_00002027</name>
    <name evidence="2" type="ORF">F2Q70_00008964</name>
</gene>
<dbReference type="EMBL" id="QGKY02000089">
    <property type="protein sequence ID" value="KAF2609602.1"/>
    <property type="molecule type" value="Genomic_DNA"/>
</dbReference>
<evidence type="ECO:0000313" key="1">
    <source>
        <dbReference type="EMBL" id="KAF2583485.1"/>
    </source>
</evidence>
<organism evidence="1 3">
    <name type="scientific">Brassica cretica</name>
    <name type="common">Mustard</name>
    <dbReference type="NCBI Taxonomy" id="69181"/>
    <lineage>
        <taxon>Eukaryota</taxon>
        <taxon>Viridiplantae</taxon>
        <taxon>Streptophyta</taxon>
        <taxon>Embryophyta</taxon>
        <taxon>Tracheophyta</taxon>
        <taxon>Spermatophyta</taxon>
        <taxon>Magnoliopsida</taxon>
        <taxon>eudicotyledons</taxon>
        <taxon>Gunneridae</taxon>
        <taxon>Pentapetalae</taxon>
        <taxon>rosids</taxon>
        <taxon>malvids</taxon>
        <taxon>Brassicales</taxon>
        <taxon>Brassicaceae</taxon>
        <taxon>Brassiceae</taxon>
        <taxon>Brassica</taxon>
    </lineage>
</organism>
<evidence type="ECO:0000313" key="2">
    <source>
        <dbReference type="EMBL" id="KAF2609602.1"/>
    </source>
</evidence>
<dbReference type="AlphaFoldDB" id="A0A8S9JMX9"/>
<accession>A0A8S9JMX9</accession>
<dbReference type="Proteomes" id="UP000712281">
    <property type="component" value="Unassembled WGS sequence"/>
</dbReference>
<name>A0A8S9JMX9_BRACR</name>
<dbReference type="EMBL" id="QGKW02001660">
    <property type="protein sequence ID" value="KAF2583485.1"/>
    <property type="molecule type" value="Genomic_DNA"/>
</dbReference>
<proteinExistence type="predicted"/>
<sequence length="59" mass="7023">MSVLVIKFEFVRQRITTRRLLDETEDYFPEPRSLFAAVASSRFTSVDGRWWFTLPKVLL</sequence>